<evidence type="ECO:0000259" key="6">
    <source>
        <dbReference type="Pfam" id="PF02931"/>
    </source>
</evidence>
<keyword evidence="3 5" id="KW-1133">Transmembrane helix</keyword>
<keyword evidence="9" id="KW-1185">Reference proteome</keyword>
<dbReference type="Gene3D" id="1.20.58.390">
    <property type="entry name" value="Neurotransmitter-gated ion-channel transmembrane domain"/>
    <property type="match status" value="1"/>
</dbReference>
<comment type="subcellular location">
    <subcellularLocation>
        <location evidence="1">Membrane</location>
        <topology evidence="1">Multi-pass membrane protein</topology>
    </subcellularLocation>
</comment>
<evidence type="ECO:0008006" key="10">
    <source>
        <dbReference type="Google" id="ProtNLM"/>
    </source>
</evidence>
<dbReference type="InterPro" id="IPR006202">
    <property type="entry name" value="Neur_chan_lig-bd"/>
</dbReference>
<dbReference type="SUPFAM" id="SSF63712">
    <property type="entry name" value="Nicotinic receptor ligand binding domain-like"/>
    <property type="match status" value="1"/>
</dbReference>
<evidence type="ECO:0000313" key="9">
    <source>
        <dbReference type="Proteomes" id="UP001303046"/>
    </source>
</evidence>
<comment type="caution">
    <text evidence="8">The sequence shown here is derived from an EMBL/GenBank/DDBJ whole genome shotgun (WGS) entry which is preliminary data.</text>
</comment>
<keyword evidence="4 5" id="KW-0472">Membrane</keyword>
<evidence type="ECO:0000256" key="1">
    <source>
        <dbReference type="ARBA" id="ARBA00004141"/>
    </source>
</evidence>
<feature type="domain" description="Neurotransmitter-gated ion-channel transmembrane" evidence="7">
    <location>
        <begin position="145"/>
        <end position="244"/>
    </location>
</feature>
<dbReference type="InterPro" id="IPR006201">
    <property type="entry name" value="Neur_channel"/>
</dbReference>
<dbReference type="Gene3D" id="2.70.170.10">
    <property type="entry name" value="Neurotransmitter-gated ion-channel ligand-binding domain"/>
    <property type="match status" value="1"/>
</dbReference>
<dbReference type="InterPro" id="IPR038050">
    <property type="entry name" value="Neuro_actylchol_rec"/>
</dbReference>
<dbReference type="EMBL" id="JAVFWL010000003">
    <property type="protein sequence ID" value="KAK6740653.1"/>
    <property type="molecule type" value="Genomic_DNA"/>
</dbReference>
<organism evidence="8 9">
    <name type="scientific">Necator americanus</name>
    <name type="common">Human hookworm</name>
    <dbReference type="NCBI Taxonomy" id="51031"/>
    <lineage>
        <taxon>Eukaryota</taxon>
        <taxon>Metazoa</taxon>
        <taxon>Ecdysozoa</taxon>
        <taxon>Nematoda</taxon>
        <taxon>Chromadorea</taxon>
        <taxon>Rhabditida</taxon>
        <taxon>Rhabditina</taxon>
        <taxon>Rhabditomorpha</taxon>
        <taxon>Strongyloidea</taxon>
        <taxon>Ancylostomatidae</taxon>
        <taxon>Bunostominae</taxon>
        <taxon>Necator</taxon>
    </lineage>
</organism>
<protein>
    <recommendedName>
        <fullName evidence="10">Neurotransmitter-gated ion-channel ligand binding domain protein</fullName>
    </recommendedName>
</protein>
<name>A0ABR1CQM8_NECAM</name>
<evidence type="ECO:0000256" key="5">
    <source>
        <dbReference type="SAM" id="Phobius"/>
    </source>
</evidence>
<dbReference type="Pfam" id="PF02931">
    <property type="entry name" value="Neur_chan_LBD"/>
    <property type="match status" value="1"/>
</dbReference>
<feature type="domain" description="Neurotransmitter-gated ion-channel ligand-binding" evidence="6">
    <location>
        <begin position="2"/>
        <end position="119"/>
    </location>
</feature>
<evidence type="ECO:0000256" key="4">
    <source>
        <dbReference type="ARBA" id="ARBA00023136"/>
    </source>
</evidence>
<dbReference type="InterPro" id="IPR036719">
    <property type="entry name" value="Neuro-gated_channel_TM_sf"/>
</dbReference>
<dbReference type="CDD" id="cd19051">
    <property type="entry name" value="LGIC_TM_cation"/>
    <property type="match status" value="1"/>
</dbReference>
<accession>A0ABR1CQM8</accession>
<sequence>MLLDELFPFTYETSVRPGSNDSATVVTIVPNKLVLLYMDQLQETIQFSEEFLLTWIDPLLSWDINVTEYSRPWIKIPETNLWAPGIIFTAAIEINEMMPIDERMADLRYDGTVRVSNPSVSMYSVVIYQVELKRKPVYYVLVIQIPTLIMTTLTIFGIFTPFSNTPERREKVTLGLNMFVSISMMLNLVADMMPKASRLPLLGNYILSQIFVCSAAVLVSIVTLIFHQRCHTRCHRPPKWLLNVLFCQCRRNRTQPIANDPPPYSVCKRTPSVEILESPEILEVLQEATTAMRSTVQRLDREDDIRLTWIRVFDRIDMVCLIAFQLMNIASSVKFMR</sequence>
<dbReference type="PANTHER" id="PTHR18945">
    <property type="entry name" value="NEUROTRANSMITTER GATED ION CHANNEL"/>
    <property type="match status" value="1"/>
</dbReference>
<evidence type="ECO:0000256" key="2">
    <source>
        <dbReference type="ARBA" id="ARBA00022692"/>
    </source>
</evidence>
<proteinExistence type="predicted"/>
<keyword evidence="2 5" id="KW-0812">Transmembrane</keyword>
<feature type="transmembrane region" description="Helical" evidence="5">
    <location>
        <begin position="137"/>
        <end position="160"/>
    </location>
</feature>
<evidence type="ECO:0000313" key="8">
    <source>
        <dbReference type="EMBL" id="KAK6740653.1"/>
    </source>
</evidence>
<dbReference type="InterPro" id="IPR036734">
    <property type="entry name" value="Neur_chan_lig-bd_sf"/>
</dbReference>
<dbReference type="Pfam" id="PF02932">
    <property type="entry name" value="Neur_chan_memb"/>
    <property type="match status" value="1"/>
</dbReference>
<evidence type="ECO:0000256" key="3">
    <source>
        <dbReference type="ARBA" id="ARBA00022989"/>
    </source>
</evidence>
<dbReference type="Proteomes" id="UP001303046">
    <property type="component" value="Unassembled WGS sequence"/>
</dbReference>
<gene>
    <name evidence="8" type="primary">Necator_chrIII.g9625</name>
    <name evidence="8" type="ORF">RB195_008860</name>
</gene>
<dbReference type="InterPro" id="IPR006029">
    <property type="entry name" value="Neurotrans-gated_channel_TM"/>
</dbReference>
<feature type="transmembrane region" description="Helical" evidence="5">
    <location>
        <begin position="202"/>
        <end position="226"/>
    </location>
</feature>
<evidence type="ECO:0000259" key="7">
    <source>
        <dbReference type="Pfam" id="PF02932"/>
    </source>
</evidence>
<dbReference type="SUPFAM" id="SSF90112">
    <property type="entry name" value="Neurotransmitter-gated ion-channel transmembrane pore"/>
    <property type="match status" value="1"/>
</dbReference>
<reference evidence="8 9" key="1">
    <citation type="submission" date="2023-08" db="EMBL/GenBank/DDBJ databases">
        <title>A Necator americanus chromosomal reference genome.</title>
        <authorList>
            <person name="Ilik V."/>
            <person name="Petrzelkova K.J."/>
            <person name="Pardy F."/>
            <person name="Fuh T."/>
            <person name="Niatou-Singa F.S."/>
            <person name="Gouil Q."/>
            <person name="Baker L."/>
            <person name="Ritchie M.E."/>
            <person name="Jex A.R."/>
            <person name="Gazzola D."/>
            <person name="Li H."/>
            <person name="Toshio Fujiwara R."/>
            <person name="Zhan B."/>
            <person name="Aroian R.V."/>
            <person name="Pafco B."/>
            <person name="Schwarz E.M."/>
        </authorList>
    </citation>
    <scope>NUCLEOTIDE SEQUENCE [LARGE SCALE GENOMIC DNA]</scope>
    <source>
        <strain evidence="8 9">Aroian</strain>
        <tissue evidence="8">Whole animal</tissue>
    </source>
</reference>
<feature type="transmembrane region" description="Helical" evidence="5">
    <location>
        <begin position="172"/>
        <end position="190"/>
    </location>
</feature>